<keyword evidence="9" id="KW-1185">Reference proteome</keyword>
<evidence type="ECO:0000256" key="4">
    <source>
        <dbReference type="ARBA" id="ARBA00023136"/>
    </source>
</evidence>
<dbReference type="EMBL" id="PVBQ01000001">
    <property type="protein sequence ID" value="PRD49339.1"/>
    <property type="molecule type" value="Genomic_DNA"/>
</dbReference>
<dbReference type="PROSITE" id="PS51257">
    <property type="entry name" value="PROKAR_LIPOPROTEIN"/>
    <property type="match status" value="1"/>
</dbReference>
<dbReference type="InterPro" id="IPR012944">
    <property type="entry name" value="SusD_RagB_dom"/>
</dbReference>
<keyword evidence="4" id="KW-0472">Membrane</keyword>
<evidence type="ECO:0000259" key="6">
    <source>
        <dbReference type="Pfam" id="PF07980"/>
    </source>
</evidence>
<dbReference type="AlphaFoldDB" id="A0A2S9J9D5"/>
<evidence type="ECO:0000256" key="3">
    <source>
        <dbReference type="ARBA" id="ARBA00022729"/>
    </source>
</evidence>
<protein>
    <submittedName>
        <fullName evidence="8">RagB/SusD family nutrient uptake outer membrane protein</fullName>
    </submittedName>
</protein>
<dbReference type="Proteomes" id="UP000239711">
    <property type="component" value="Unassembled WGS sequence"/>
</dbReference>
<evidence type="ECO:0000313" key="9">
    <source>
        <dbReference type="Proteomes" id="UP000239711"/>
    </source>
</evidence>
<sequence>MNKEYLIYAVCAILALVSCEKQGFLDSTQSTDLNEQVVFSDSAYTINFLSGIYENIGFATAPKRFGGGGLDASTDEAEGAGLGTVNTFIQFATGTVNANMITKDAWSTCYTNIRRSNIMLKNLPDAQFANDIKVRATAETRFLRAYYYFILLEHYGGVPLMGDSVYRADDVIPFTRNTFAQCVDYIVQECDAAAEDLPWVHTGENYGRVNKAACYGLKSRVLLYAASPFFNGGGLATEEPLRSIVGYPNVDQARWERAEAAAEEVIASGQYSLHLNNTTEPGYGFYEVFHLRKNSEYLLARMQGGNRELEAIWNPPTFGVGNPGAYPYLEIVNAFGMRNGLSIDDPNSGYDPARPYNGRDPRLANTITRDQSMAFHRDGLARRPVNIFIDKTNPNNVSSGQDAIYKGTPTGFYVYKMIHRFVVVDQFNTETPRCLPIIRYAEILLNYAEARNEHLAAPDGKVYEAVEAIRQRAGLSPHTLPTGLSQADMREIIQNERQKELAFEGHRFFDVRRWKIAETVENRQLHGTEPVRVAGVTTYNTIDVRKRVFNQRMYLWPIPQSEIAKSVDLLQNPGY</sequence>
<dbReference type="InterPro" id="IPR011990">
    <property type="entry name" value="TPR-like_helical_dom_sf"/>
</dbReference>
<dbReference type="GO" id="GO:0009279">
    <property type="term" value="C:cell outer membrane"/>
    <property type="evidence" value="ECO:0007669"/>
    <property type="project" value="UniProtKB-SubCell"/>
</dbReference>
<proteinExistence type="inferred from homology"/>
<evidence type="ECO:0000313" key="8">
    <source>
        <dbReference type="EMBL" id="PRD49339.1"/>
    </source>
</evidence>
<accession>A0A2S9J9D5</accession>
<keyword evidence="3" id="KW-0732">Signal</keyword>
<dbReference type="Gene3D" id="1.25.40.390">
    <property type="match status" value="1"/>
</dbReference>
<dbReference type="OrthoDB" id="691231at2"/>
<keyword evidence="5" id="KW-0998">Cell outer membrane</keyword>
<comment type="subcellular location">
    <subcellularLocation>
        <location evidence="1">Cell outer membrane</location>
    </subcellularLocation>
</comment>
<gene>
    <name evidence="8" type="ORF">C5745_01575</name>
</gene>
<dbReference type="SUPFAM" id="SSF48452">
    <property type="entry name" value="TPR-like"/>
    <property type="match status" value="1"/>
</dbReference>
<dbReference type="RefSeq" id="WP_105715181.1">
    <property type="nucleotide sequence ID" value="NZ_PVBQ01000001.1"/>
</dbReference>
<evidence type="ECO:0000256" key="2">
    <source>
        <dbReference type="ARBA" id="ARBA00006275"/>
    </source>
</evidence>
<feature type="domain" description="SusD-like N-terminal" evidence="7">
    <location>
        <begin position="100"/>
        <end position="223"/>
    </location>
</feature>
<comment type="caution">
    <text evidence="8">The sequence shown here is derived from an EMBL/GenBank/DDBJ whole genome shotgun (WGS) entry which is preliminary data.</text>
</comment>
<dbReference type="Pfam" id="PF14322">
    <property type="entry name" value="SusD-like_3"/>
    <property type="match status" value="1"/>
</dbReference>
<feature type="domain" description="RagB/SusD" evidence="6">
    <location>
        <begin position="313"/>
        <end position="575"/>
    </location>
</feature>
<organism evidence="8 9">
    <name type="scientific">Sphingobacterium haloxyli</name>
    <dbReference type="NCBI Taxonomy" id="2100533"/>
    <lineage>
        <taxon>Bacteria</taxon>
        <taxon>Pseudomonadati</taxon>
        <taxon>Bacteroidota</taxon>
        <taxon>Sphingobacteriia</taxon>
        <taxon>Sphingobacteriales</taxon>
        <taxon>Sphingobacteriaceae</taxon>
        <taxon>Sphingobacterium</taxon>
    </lineage>
</organism>
<dbReference type="InterPro" id="IPR033985">
    <property type="entry name" value="SusD-like_N"/>
</dbReference>
<dbReference type="Pfam" id="PF07980">
    <property type="entry name" value="SusD_RagB"/>
    <property type="match status" value="1"/>
</dbReference>
<evidence type="ECO:0000256" key="1">
    <source>
        <dbReference type="ARBA" id="ARBA00004442"/>
    </source>
</evidence>
<comment type="similarity">
    <text evidence="2">Belongs to the SusD family.</text>
</comment>
<name>A0A2S9J9D5_9SPHI</name>
<evidence type="ECO:0000256" key="5">
    <source>
        <dbReference type="ARBA" id="ARBA00023237"/>
    </source>
</evidence>
<evidence type="ECO:0000259" key="7">
    <source>
        <dbReference type="Pfam" id="PF14322"/>
    </source>
</evidence>
<reference evidence="8 9" key="1">
    <citation type="submission" date="2018-02" db="EMBL/GenBank/DDBJ databases">
        <title>The draft genome of Sphingobacterium sp. 5JN-11.</title>
        <authorList>
            <person name="Liu L."/>
            <person name="Li L."/>
            <person name="Liang L."/>
            <person name="Zhang X."/>
            <person name="Wang T."/>
        </authorList>
    </citation>
    <scope>NUCLEOTIDE SEQUENCE [LARGE SCALE GENOMIC DNA]</scope>
    <source>
        <strain evidence="8 9">5JN-11</strain>
    </source>
</reference>